<dbReference type="GO" id="GO:0000028">
    <property type="term" value="P:ribosomal small subunit assembly"/>
    <property type="evidence" value="ECO:0007669"/>
    <property type="project" value="TreeGrafter"/>
</dbReference>
<dbReference type="EMBL" id="CYHF01000007">
    <property type="protein sequence ID" value="CUA98362.1"/>
    <property type="molecule type" value="Genomic_DNA"/>
</dbReference>
<reference evidence="8" key="1">
    <citation type="submission" date="2015-08" db="EMBL/GenBank/DDBJ databases">
        <authorList>
            <person name="Varghese N."/>
        </authorList>
    </citation>
    <scope>NUCLEOTIDE SEQUENCE [LARGE SCALE GENOMIC DNA]</scope>
    <source>
        <strain evidence="8">DSM 18181</strain>
    </source>
</reference>
<organism evidence="7 8">
    <name type="scientific">Thiomonas bhubaneswarensis</name>
    <dbReference type="NCBI Taxonomy" id="339866"/>
    <lineage>
        <taxon>Bacteria</taxon>
        <taxon>Pseudomonadati</taxon>
        <taxon>Pseudomonadota</taxon>
        <taxon>Betaproteobacteria</taxon>
        <taxon>Burkholderiales</taxon>
        <taxon>Thiomonas</taxon>
    </lineage>
</organism>
<dbReference type="InterPro" id="IPR028989">
    <property type="entry name" value="RimP_N"/>
</dbReference>
<feature type="compositionally biased region" description="Basic residues" evidence="4">
    <location>
        <begin position="143"/>
        <end position="152"/>
    </location>
</feature>
<dbReference type="SUPFAM" id="SSF75420">
    <property type="entry name" value="YhbC-like, N-terminal domain"/>
    <property type="match status" value="1"/>
</dbReference>
<dbReference type="InterPro" id="IPR003728">
    <property type="entry name" value="Ribosome_maturation_RimP"/>
</dbReference>
<dbReference type="NCBIfam" id="NF000929">
    <property type="entry name" value="PRK00092.2-1"/>
    <property type="match status" value="1"/>
</dbReference>
<dbReference type="CDD" id="cd01734">
    <property type="entry name" value="YlxS_C"/>
    <property type="match status" value="1"/>
</dbReference>
<comment type="subcellular location">
    <subcellularLocation>
        <location evidence="3">Cytoplasm</location>
    </subcellularLocation>
</comment>
<feature type="domain" description="Ribosome maturation factor RimP C-terminal" evidence="6">
    <location>
        <begin position="85"/>
        <end position="121"/>
    </location>
</feature>
<dbReference type="HAMAP" id="MF_01077">
    <property type="entry name" value="RimP"/>
    <property type="match status" value="1"/>
</dbReference>
<sequence length="197" mass="21501">MSDFGKHMSAAQAIETAVTSLGLELVEVEHLPRGLLRVTIDHADGAPVTVEDCERVTRQLQYVFEVENVDYGRLEVSSPGLDRPLRRPEDYVRFAGLEIDVVLRAPFQGRKKFRGVLLARGEEDAQGRFSIALSPPETEVKRKPGAGKKKAQTAKATGLAAEGVGEGEDTVSVMNFSLAEVRDVRLVPVVDFGSGRK</sequence>
<dbReference type="STRING" id="339866.GCA_001418255_02104"/>
<dbReference type="SUPFAM" id="SSF74942">
    <property type="entry name" value="YhbC-like, C-terminal domain"/>
    <property type="match status" value="1"/>
</dbReference>
<feature type="region of interest" description="Disordered" evidence="4">
    <location>
        <begin position="138"/>
        <end position="162"/>
    </location>
</feature>
<proteinExistence type="inferred from homology"/>
<dbReference type="GO" id="GO:0006412">
    <property type="term" value="P:translation"/>
    <property type="evidence" value="ECO:0007669"/>
    <property type="project" value="TreeGrafter"/>
</dbReference>
<dbReference type="Pfam" id="PF02576">
    <property type="entry name" value="RimP_N"/>
    <property type="match status" value="1"/>
</dbReference>
<evidence type="ECO:0000256" key="2">
    <source>
        <dbReference type="ARBA" id="ARBA00022517"/>
    </source>
</evidence>
<dbReference type="Proteomes" id="UP000183649">
    <property type="component" value="Unassembled WGS sequence"/>
</dbReference>
<dbReference type="Pfam" id="PF17384">
    <property type="entry name" value="DUF150_C"/>
    <property type="match status" value="1"/>
</dbReference>
<dbReference type="Gene3D" id="3.30.300.70">
    <property type="entry name" value="RimP-like superfamily, N-terminal"/>
    <property type="match status" value="1"/>
</dbReference>
<dbReference type="InterPro" id="IPR035956">
    <property type="entry name" value="RimP_N_sf"/>
</dbReference>
<evidence type="ECO:0000259" key="6">
    <source>
        <dbReference type="Pfam" id="PF17384"/>
    </source>
</evidence>
<keyword evidence="1 3" id="KW-0963">Cytoplasm</keyword>
<evidence type="ECO:0000256" key="1">
    <source>
        <dbReference type="ARBA" id="ARBA00022490"/>
    </source>
</evidence>
<evidence type="ECO:0000256" key="4">
    <source>
        <dbReference type="SAM" id="MobiDB-lite"/>
    </source>
</evidence>
<gene>
    <name evidence="3" type="primary">rimP</name>
    <name evidence="7" type="ORF">Ga0061069_10765</name>
</gene>
<protein>
    <recommendedName>
        <fullName evidence="3">Ribosome maturation factor RimP</fullName>
    </recommendedName>
</protein>
<dbReference type="InterPro" id="IPR028998">
    <property type="entry name" value="RimP_C"/>
</dbReference>
<evidence type="ECO:0000313" key="8">
    <source>
        <dbReference type="Proteomes" id="UP000183649"/>
    </source>
</evidence>
<dbReference type="InterPro" id="IPR036847">
    <property type="entry name" value="RimP_C_sf"/>
</dbReference>
<evidence type="ECO:0000256" key="3">
    <source>
        <dbReference type="HAMAP-Rule" id="MF_01077"/>
    </source>
</evidence>
<dbReference type="GO" id="GO:0005829">
    <property type="term" value="C:cytosol"/>
    <property type="evidence" value="ECO:0007669"/>
    <property type="project" value="TreeGrafter"/>
</dbReference>
<dbReference type="AlphaFoldDB" id="A0A0K6I4X6"/>
<feature type="domain" description="Ribosome maturation factor RimP N-terminal" evidence="5">
    <location>
        <begin position="14"/>
        <end position="82"/>
    </location>
</feature>
<evidence type="ECO:0000259" key="5">
    <source>
        <dbReference type="Pfam" id="PF02576"/>
    </source>
</evidence>
<comment type="function">
    <text evidence="3">Required for maturation of 30S ribosomal subunits.</text>
</comment>
<accession>A0A0K6I4X6</accession>
<name>A0A0K6I4X6_9BURK</name>
<keyword evidence="2 3" id="KW-0690">Ribosome biogenesis</keyword>
<dbReference type="PANTHER" id="PTHR33867">
    <property type="entry name" value="RIBOSOME MATURATION FACTOR RIMP"/>
    <property type="match status" value="1"/>
</dbReference>
<comment type="similarity">
    <text evidence="3">Belongs to the RimP family.</text>
</comment>
<evidence type="ECO:0000313" key="7">
    <source>
        <dbReference type="EMBL" id="CUA98362.1"/>
    </source>
</evidence>
<keyword evidence="8" id="KW-1185">Reference proteome</keyword>
<dbReference type="PANTHER" id="PTHR33867:SF1">
    <property type="entry name" value="RIBOSOME MATURATION FACTOR RIMP"/>
    <property type="match status" value="1"/>
</dbReference>